<evidence type="ECO:0000313" key="3">
    <source>
        <dbReference type="Proteomes" id="UP000229600"/>
    </source>
</evidence>
<sequence length="316" mass="32225">MIESNESRQHYLFAILLFIAGLLIILIFLTVRSQADDTTASASVSNATPTIDSVTIAESTGGADSDAITPVAGSTKTVYVHGAFHDDNGCAEVTAAAQGVKVLLYSPNTTSSCDTDNADCYENDGGVACSYTNCAGGTDTVANYECQFALQYYADPGDWTAYVTANDGTATSTADSSNTTTLAEITGISLSGSINYGGVSLGGTSTIGTGSTISMSNKGNVTEDYRFSGSNMTCDVGTVDVGQQHYASGLGGINSSTAYASLYALGSSASTVQHDMAKATASAQSTTSSYWQITLPSNGVSGTCTGTITVTGIKSV</sequence>
<gene>
    <name evidence="2" type="ORF">COV59_01845</name>
</gene>
<feature type="transmembrane region" description="Helical" evidence="1">
    <location>
        <begin position="12"/>
        <end position="31"/>
    </location>
</feature>
<reference evidence="2 3" key="1">
    <citation type="submission" date="2017-09" db="EMBL/GenBank/DDBJ databases">
        <title>Depth-based differentiation of microbial function through sediment-hosted aquifers and enrichment of novel symbionts in the deep terrestrial subsurface.</title>
        <authorList>
            <person name="Probst A.J."/>
            <person name="Ladd B."/>
            <person name="Jarett J.K."/>
            <person name="Geller-Mcgrath D.E."/>
            <person name="Sieber C.M."/>
            <person name="Emerson J.B."/>
            <person name="Anantharaman K."/>
            <person name="Thomas B.C."/>
            <person name="Malmstrom R."/>
            <person name="Stieglmeier M."/>
            <person name="Klingl A."/>
            <person name="Woyke T."/>
            <person name="Ryan C.M."/>
            <person name="Banfield J.F."/>
        </authorList>
    </citation>
    <scope>NUCLEOTIDE SEQUENCE [LARGE SCALE GENOMIC DNA]</scope>
    <source>
        <strain evidence="2">CG11_big_fil_rev_8_21_14_0_20_39_34</strain>
    </source>
</reference>
<keyword evidence="1" id="KW-0812">Transmembrane</keyword>
<name>A0A2H0N4S7_9BACT</name>
<accession>A0A2H0N4S7</accession>
<evidence type="ECO:0000256" key="1">
    <source>
        <dbReference type="SAM" id="Phobius"/>
    </source>
</evidence>
<organism evidence="2 3">
    <name type="scientific">Candidatus Magasanikbacteria bacterium CG11_big_fil_rev_8_21_14_0_20_39_34</name>
    <dbReference type="NCBI Taxonomy" id="1974653"/>
    <lineage>
        <taxon>Bacteria</taxon>
        <taxon>Candidatus Magasanikiibacteriota</taxon>
    </lineage>
</organism>
<keyword evidence="1" id="KW-1133">Transmembrane helix</keyword>
<dbReference type="Proteomes" id="UP000229600">
    <property type="component" value="Unassembled WGS sequence"/>
</dbReference>
<proteinExistence type="predicted"/>
<protein>
    <submittedName>
        <fullName evidence="2">Uncharacterized protein</fullName>
    </submittedName>
</protein>
<evidence type="ECO:0000313" key="2">
    <source>
        <dbReference type="EMBL" id="PIR03909.1"/>
    </source>
</evidence>
<comment type="caution">
    <text evidence="2">The sequence shown here is derived from an EMBL/GenBank/DDBJ whole genome shotgun (WGS) entry which is preliminary data.</text>
</comment>
<dbReference type="AlphaFoldDB" id="A0A2H0N4S7"/>
<keyword evidence="1" id="KW-0472">Membrane</keyword>
<dbReference type="EMBL" id="PCWN01000007">
    <property type="protein sequence ID" value="PIR03909.1"/>
    <property type="molecule type" value="Genomic_DNA"/>
</dbReference>